<dbReference type="GO" id="GO:0005524">
    <property type="term" value="F:ATP binding"/>
    <property type="evidence" value="ECO:0007669"/>
    <property type="project" value="UniProtKB-UniRule"/>
</dbReference>
<dbReference type="InterPro" id="IPR014049">
    <property type="entry name" value="Glutathione_synthase_N_euk"/>
</dbReference>
<feature type="binding site" evidence="11">
    <location>
        <position position="145"/>
    </location>
    <ligand>
        <name>Mg(2+)</name>
        <dbReference type="ChEBI" id="CHEBI:18420"/>
    </ligand>
</feature>
<comment type="similarity">
    <text evidence="2 9">Belongs to the eukaryotic GSH synthase family.</text>
</comment>
<name>A0A1L0AY61_9ASCO</name>
<dbReference type="Gene3D" id="1.10.1080.10">
    <property type="entry name" value="Glutathione Synthetase, Chain A, domain 3"/>
    <property type="match status" value="1"/>
</dbReference>
<dbReference type="VEuPathDB" id="FungiDB:HGUI_01282"/>
<dbReference type="Pfam" id="PF03917">
    <property type="entry name" value="GSH_synth_ATP"/>
    <property type="match status" value="1"/>
</dbReference>
<evidence type="ECO:0000256" key="11">
    <source>
        <dbReference type="PIRSR" id="PIRSR001558-2"/>
    </source>
</evidence>
<feature type="binding site" evidence="10">
    <location>
        <position position="126"/>
    </location>
    <ligand>
        <name>substrate</name>
    </ligand>
</feature>
<feature type="binding site" evidence="12">
    <location>
        <begin position="482"/>
        <end position="483"/>
    </location>
    <ligand>
        <name>substrate</name>
    </ligand>
</feature>
<comment type="catalytic activity">
    <reaction evidence="9">
        <text>gamma-L-glutamyl-L-cysteine + glycine + ATP = glutathione + ADP + phosphate + H(+)</text>
        <dbReference type="Rhea" id="RHEA:13557"/>
        <dbReference type="ChEBI" id="CHEBI:15378"/>
        <dbReference type="ChEBI" id="CHEBI:30616"/>
        <dbReference type="ChEBI" id="CHEBI:43474"/>
        <dbReference type="ChEBI" id="CHEBI:57305"/>
        <dbReference type="ChEBI" id="CHEBI:57925"/>
        <dbReference type="ChEBI" id="CHEBI:58173"/>
        <dbReference type="ChEBI" id="CHEBI:456216"/>
        <dbReference type="EC" id="6.3.2.3"/>
    </reaction>
</comment>
<dbReference type="AlphaFoldDB" id="A0A1L0AY61"/>
<evidence type="ECO:0000256" key="7">
    <source>
        <dbReference type="ARBA" id="ARBA00022840"/>
    </source>
</evidence>
<feature type="binding site" evidence="10">
    <location>
        <begin position="382"/>
        <end position="391"/>
    </location>
    <ligand>
        <name>ATP</name>
        <dbReference type="ChEBI" id="CHEBI:30616"/>
    </ligand>
</feature>
<evidence type="ECO:0000313" key="15">
    <source>
        <dbReference type="Proteomes" id="UP000183365"/>
    </source>
</evidence>
<dbReference type="Gene3D" id="3.40.50.1760">
    <property type="entry name" value="Glutathione synthase, substrate-binding domain superfamily, eukaryotic"/>
    <property type="match status" value="1"/>
</dbReference>
<proteinExistence type="inferred from homology"/>
<evidence type="ECO:0000256" key="8">
    <source>
        <dbReference type="ARBA" id="ARBA00022842"/>
    </source>
</evidence>
<dbReference type="InterPro" id="IPR004887">
    <property type="entry name" value="GSH_synth_subst-bd"/>
</dbReference>
<keyword evidence="3 9" id="KW-0436">Ligase</keyword>
<dbReference type="SUPFAM" id="SSF52440">
    <property type="entry name" value="PreATP-grasp domain"/>
    <property type="match status" value="1"/>
</dbReference>
<keyword evidence="15" id="KW-1185">Reference proteome</keyword>
<gene>
    <name evidence="14" type="ORF">HGUI_01282</name>
</gene>
<evidence type="ECO:0000256" key="6">
    <source>
        <dbReference type="ARBA" id="ARBA00022741"/>
    </source>
</evidence>
<dbReference type="InterPro" id="IPR014709">
    <property type="entry name" value="Glutathione_synthase_C_euk"/>
</dbReference>
<feature type="binding site" evidence="10">
    <location>
        <begin position="417"/>
        <end position="420"/>
    </location>
    <ligand>
        <name>ATP</name>
        <dbReference type="ChEBI" id="CHEBI:30616"/>
    </ligand>
</feature>
<dbReference type="PIRSF" id="PIRSF001558">
    <property type="entry name" value="GSHase"/>
    <property type="match status" value="1"/>
</dbReference>
<feature type="binding site" evidence="10">
    <location>
        <position position="471"/>
    </location>
    <ligand>
        <name>substrate</name>
    </ligand>
</feature>
<evidence type="ECO:0000256" key="1">
    <source>
        <dbReference type="ARBA" id="ARBA00004965"/>
    </source>
</evidence>
<evidence type="ECO:0000256" key="9">
    <source>
        <dbReference type="PIRNR" id="PIRNR001558"/>
    </source>
</evidence>
<keyword evidence="4 9" id="KW-0317">Glutathione biosynthesis</keyword>
<feature type="binding site" evidence="10">
    <location>
        <position position="444"/>
    </location>
    <ligand>
        <name>ATP</name>
        <dbReference type="ChEBI" id="CHEBI:30616"/>
    </ligand>
</feature>
<reference evidence="15" key="1">
    <citation type="submission" date="2016-11" db="EMBL/GenBank/DDBJ databases">
        <authorList>
            <person name="Guldener U."/>
        </authorList>
    </citation>
    <scope>NUCLEOTIDE SEQUENCE [LARGE SCALE GENOMIC DNA]</scope>
</reference>
<dbReference type="InterPro" id="IPR037013">
    <property type="entry name" value="GSH-S_sub-bd_sf"/>
</dbReference>
<feature type="binding site" evidence="10">
    <location>
        <position position="320"/>
    </location>
    <ligand>
        <name>ATP</name>
        <dbReference type="ChEBI" id="CHEBI:30616"/>
    </ligand>
</feature>
<dbReference type="PANTHER" id="PTHR11130:SF0">
    <property type="entry name" value="GLUTATHIONE SYNTHETASE"/>
    <property type="match status" value="1"/>
</dbReference>
<dbReference type="GO" id="GO:0042803">
    <property type="term" value="F:protein homodimerization activity"/>
    <property type="evidence" value="ECO:0007669"/>
    <property type="project" value="EnsemblFungi"/>
</dbReference>
<comment type="pathway">
    <text evidence="1 9">Sulfur metabolism; glutathione biosynthesis; glutathione from L-cysteine and L-glutamate: step 2/2.</text>
</comment>
<feature type="binding site" evidence="11">
    <location>
        <position position="147"/>
    </location>
    <ligand>
        <name>Mg(2+)</name>
        <dbReference type="ChEBI" id="CHEBI:18420"/>
    </ligand>
</feature>
<accession>A0A1L0AY61</accession>
<dbReference type="InterPro" id="IPR016185">
    <property type="entry name" value="PreATP-grasp_dom_sf"/>
</dbReference>
<feature type="binding site" evidence="10">
    <location>
        <position position="479"/>
    </location>
    <ligand>
        <name>ATP</name>
        <dbReference type="ChEBI" id="CHEBI:30616"/>
    </ligand>
</feature>
<dbReference type="GO" id="GO:0000287">
    <property type="term" value="F:magnesium ion binding"/>
    <property type="evidence" value="ECO:0007669"/>
    <property type="project" value="UniProtKB-UniRule"/>
</dbReference>
<dbReference type="EC" id="6.3.2.3" evidence="9"/>
<feature type="binding site" evidence="12">
    <location>
        <begin position="227"/>
        <end position="229"/>
    </location>
    <ligand>
        <name>substrate</name>
    </ligand>
</feature>
<evidence type="ECO:0000256" key="10">
    <source>
        <dbReference type="PIRSR" id="PIRSR001558-1"/>
    </source>
</evidence>
<dbReference type="GO" id="GO:0004363">
    <property type="term" value="F:glutathione synthase activity"/>
    <property type="evidence" value="ECO:0007669"/>
    <property type="project" value="UniProtKB-UniRule"/>
</dbReference>
<evidence type="ECO:0000259" key="13">
    <source>
        <dbReference type="Pfam" id="PF03199"/>
    </source>
</evidence>
<evidence type="ECO:0000256" key="3">
    <source>
        <dbReference type="ARBA" id="ARBA00022598"/>
    </source>
</evidence>
<dbReference type="InterPro" id="IPR005615">
    <property type="entry name" value="Glutathione_synthase"/>
</dbReference>
<dbReference type="SUPFAM" id="SSF56059">
    <property type="entry name" value="Glutathione synthetase ATP-binding domain-like"/>
    <property type="match status" value="1"/>
</dbReference>
<sequence length="495" mass="56309">MTYTYPQLDTIQVDTVVNEINHYGLSNGLVMYKDLENLKNETAVAPVTLYPTILPKENFEGAVLIQKAYNELYANILLDDSNWLDGVIKSISEFDSDFTGKLYGLYLRFINDGVYKKQNKELGIFRNDFLLHENEDKSCQLKEVEFNTISVSFGALSSKVSALHHFLNENGHYKGQVSSSFDSKHLDIPISQSLASIASNIKLGVETFEVQQSISKSIVLFVVQPNERNVFDQRLIEYELFNKYKIKSKRITIDEVDKFINKKNDSYLRYNDDVISVVYFRSCYSPNDFKFEKSWDNRLFLETSLAIKAPSLKMQLAGSKKIQQLVTTPETLKRFIPNEDTCNNLLSTFVKIYPLDDSAEGRYAKNLIKQNNPDVLCKFVLKPQREGGGNNIYKSDIHPFLTQNIPNENDWAAYILMELINAQPTKGNVILRNNELHNVDILSELGIFGTVLIDTHTKKIEHNSYDGWLLRSKVSDSNEGGVAAGFGCVDSIALM</sequence>
<dbReference type="Proteomes" id="UP000183365">
    <property type="component" value="Unassembled WGS sequence"/>
</dbReference>
<feature type="binding site" evidence="10">
    <location>
        <position position="393"/>
    </location>
    <ligand>
        <name>ATP</name>
        <dbReference type="ChEBI" id="CHEBI:30616"/>
    </ligand>
</feature>
<feature type="binding site" evidence="12">
    <location>
        <begin position="281"/>
        <end position="284"/>
    </location>
    <ligand>
        <name>substrate</name>
    </ligand>
</feature>
<dbReference type="NCBIfam" id="TIGR01986">
    <property type="entry name" value="glut_syn_euk"/>
    <property type="match status" value="1"/>
</dbReference>
<dbReference type="Pfam" id="PF03199">
    <property type="entry name" value="GSH_synthase"/>
    <property type="match status" value="1"/>
</dbReference>
<dbReference type="Gene3D" id="3.30.1490.50">
    <property type="match status" value="1"/>
</dbReference>
<dbReference type="EMBL" id="FQNF01000017">
    <property type="protein sequence ID" value="SGZ39082.1"/>
    <property type="molecule type" value="Genomic_DNA"/>
</dbReference>
<keyword evidence="5 9" id="KW-0479">Metal-binding</keyword>
<evidence type="ECO:0000313" key="14">
    <source>
        <dbReference type="EMBL" id="SGZ39082.1"/>
    </source>
</evidence>
<dbReference type="GO" id="GO:0005829">
    <property type="term" value="C:cytosol"/>
    <property type="evidence" value="ECO:0007669"/>
    <property type="project" value="TreeGrafter"/>
</dbReference>
<evidence type="ECO:0000256" key="5">
    <source>
        <dbReference type="ARBA" id="ARBA00022723"/>
    </source>
</evidence>
<comment type="cofactor">
    <cofactor evidence="9 11">
        <name>Mg(2+)</name>
        <dbReference type="ChEBI" id="CHEBI:18420"/>
    </cofactor>
    <text evidence="9 11">Binds 1 Mg(2+) ion per subunit.</text>
</comment>
<keyword evidence="8 9" id="KW-0460">Magnesium</keyword>
<protein>
    <recommendedName>
        <fullName evidence="9">Glutathione synthetase</fullName>
        <shortName evidence="9">GSH-S</shortName>
        <ecNumber evidence="9">6.3.2.3</ecNumber>
    </recommendedName>
</protein>
<dbReference type="UniPathway" id="UPA00142">
    <property type="reaction ID" value="UER00210"/>
</dbReference>
<dbReference type="PANTHER" id="PTHR11130">
    <property type="entry name" value="GLUTATHIONE SYNTHETASE"/>
    <property type="match status" value="1"/>
</dbReference>
<dbReference type="OrthoDB" id="2020073at2759"/>
<evidence type="ECO:0000256" key="2">
    <source>
        <dbReference type="ARBA" id="ARBA00010385"/>
    </source>
</evidence>
<feature type="binding site" evidence="11">
    <location>
        <position position="386"/>
    </location>
    <ligand>
        <name>Mg(2+)</name>
        <dbReference type="ChEBI" id="CHEBI:18420"/>
    </ligand>
</feature>
<dbReference type="Gene3D" id="3.30.1490.80">
    <property type="match status" value="1"/>
</dbReference>
<dbReference type="Gene3D" id="3.30.470.20">
    <property type="entry name" value="ATP-grasp fold, B domain"/>
    <property type="match status" value="1"/>
</dbReference>
<dbReference type="GO" id="GO:0043295">
    <property type="term" value="F:glutathione binding"/>
    <property type="evidence" value="ECO:0007669"/>
    <property type="project" value="UniProtKB-UniRule"/>
</dbReference>
<keyword evidence="7 9" id="KW-0067">ATP-binding</keyword>
<feature type="domain" description="Glutathione synthase substrate-binding" evidence="13">
    <location>
        <begin position="218"/>
        <end position="317"/>
    </location>
</feature>
<evidence type="ECO:0000256" key="12">
    <source>
        <dbReference type="PIRSR" id="PIRSR001558-3"/>
    </source>
</evidence>
<feature type="binding site" evidence="12">
    <location>
        <begin position="149"/>
        <end position="152"/>
    </location>
    <ligand>
        <name>substrate</name>
    </ligand>
</feature>
<evidence type="ECO:0000256" key="4">
    <source>
        <dbReference type="ARBA" id="ARBA00022684"/>
    </source>
</evidence>
<keyword evidence="6 9" id="KW-0547">Nucleotide-binding</keyword>
<feature type="binding site" evidence="10">
    <location>
        <position position="473"/>
    </location>
    <ligand>
        <name>ATP</name>
        <dbReference type="ChEBI" id="CHEBI:30616"/>
    </ligand>
</feature>
<dbReference type="InterPro" id="IPR014042">
    <property type="entry name" value="Glutathione_synthase_a-hlx"/>
</dbReference>
<organism evidence="14 15">
    <name type="scientific">Hanseniaspora guilliermondii</name>
    <dbReference type="NCBI Taxonomy" id="56406"/>
    <lineage>
        <taxon>Eukaryota</taxon>
        <taxon>Fungi</taxon>
        <taxon>Dikarya</taxon>
        <taxon>Ascomycota</taxon>
        <taxon>Saccharomycotina</taxon>
        <taxon>Saccharomycetes</taxon>
        <taxon>Saccharomycodales</taxon>
        <taxon>Saccharomycodaceae</taxon>
        <taxon>Hanseniaspora</taxon>
    </lineage>
</organism>
<feature type="binding site" evidence="10">
    <location>
        <position position="233"/>
    </location>
    <ligand>
        <name>substrate</name>
    </ligand>
</feature>
<feature type="binding site" evidence="10">
    <location>
        <position position="145"/>
    </location>
    <ligand>
        <name>ATP</name>
        <dbReference type="ChEBI" id="CHEBI:30616"/>
    </ligand>
</feature>